<proteinExistence type="predicted"/>
<evidence type="ECO:0000256" key="1">
    <source>
        <dbReference type="SAM" id="MobiDB-lite"/>
    </source>
</evidence>
<protein>
    <submittedName>
        <fullName evidence="2">Uncharacterized protein</fullName>
    </submittedName>
</protein>
<reference evidence="2" key="1">
    <citation type="journal article" date="2020" name="bioRxiv">
        <title>Comparative genomics of Chlamydomonas.</title>
        <authorList>
            <person name="Craig R.J."/>
            <person name="Hasan A.R."/>
            <person name="Ness R.W."/>
            <person name="Keightley P.D."/>
        </authorList>
    </citation>
    <scope>NUCLEOTIDE SEQUENCE</scope>
    <source>
        <strain evidence="2">CCAP 11/70</strain>
    </source>
</reference>
<feature type="region of interest" description="Disordered" evidence="1">
    <location>
        <begin position="436"/>
        <end position="550"/>
    </location>
</feature>
<evidence type="ECO:0000313" key="3">
    <source>
        <dbReference type="Proteomes" id="UP000612055"/>
    </source>
</evidence>
<comment type="caution">
    <text evidence="2">The sequence shown here is derived from an EMBL/GenBank/DDBJ whole genome shotgun (WGS) entry which is preliminary data.</text>
</comment>
<name>A0A835XQG4_9CHLO</name>
<evidence type="ECO:0000313" key="2">
    <source>
        <dbReference type="EMBL" id="KAG2489227.1"/>
    </source>
</evidence>
<feature type="compositionally biased region" description="Pro residues" evidence="1">
    <location>
        <begin position="480"/>
        <end position="491"/>
    </location>
</feature>
<gene>
    <name evidence="2" type="ORF">HYH03_012249</name>
</gene>
<dbReference type="AlphaFoldDB" id="A0A835XQG4"/>
<sequence>MSAKRKQPDPAMSTRYFCVRAEGDGYALELQVPGKQECLRLSCPGGGPQWPKAEFQTLTVVMEMCRGLEEHFARAFGVQAPAALSLVFEQLRAFVSSAAPIRVTDVTPEELRSGAVTQQERLLQHVVSRIFLSFLDTFLHGTAGMLSRPAAAGAVEALVGPLGWRKTSDVRACFVQWSSSDGLGSLLRGMPLGFSFLRDPTHIAQRDQADARFPYLCSAGRPKIFGKRFTQLTQLSCIPKSCGRDRGCRLGFLVLSDMLQAVCSIIESADPGIKSYVKPLIGDLLLELDGKGPRVEGVPDAVRIAVATAMASCARGWREAGERMDAWREAVQQSAVLAGLRGADDAPVLLAVEEALNRMQVPAQQGPAAPPAGGLPQGWGRERAVACQAAAGTSAPVATEPLAYPARMRQPQPQSQPQPQYYYEDREAGASASVLLQPHRSPSPSPPYEPPTHIDDDGPALKRRCSASEPSTSAHDMRPPHQPADPRPNPSGPRWSSERDAAAGPAPRQPWSVAPPSRGDEGRARSTPEPPQPAAASFAGGMEGSEQTPSQLVSSLIKHMAKLEQAYGGAFCALLLKPVVQQAEALTAGLREQAGMPRDPRLSNAQAPARMRLCAVQLGLPAAVLGGASMAGGAR</sequence>
<dbReference type="EMBL" id="JAEHOE010000075">
    <property type="protein sequence ID" value="KAG2489227.1"/>
    <property type="molecule type" value="Genomic_DNA"/>
</dbReference>
<organism evidence="2 3">
    <name type="scientific">Edaphochlamys debaryana</name>
    <dbReference type="NCBI Taxonomy" id="47281"/>
    <lineage>
        <taxon>Eukaryota</taxon>
        <taxon>Viridiplantae</taxon>
        <taxon>Chlorophyta</taxon>
        <taxon>core chlorophytes</taxon>
        <taxon>Chlorophyceae</taxon>
        <taxon>CS clade</taxon>
        <taxon>Chlamydomonadales</taxon>
        <taxon>Chlamydomonadales incertae sedis</taxon>
        <taxon>Edaphochlamys</taxon>
    </lineage>
</organism>
<feature type="compositionally biased region" description="Pro residues" evidence="1">
    <location>
        <begin position="441"/>
        <end position="450"/>
    </location>
</feature>
<keyword evidence="3" id="KW-1185">Reference proteome</keyword>
<accession>A0A835XQG4</accession>
<dbReference type="Proteomes" id="UP000612055">
    <property type="component" value="Unassembled WGS sequence"/>
</dbReference>